<protein>
    <submittedName>
        <fullName evidence="3">Uncharacterized protein</fullName>
    </submittedName>
</protein>
<accession>A0A915E678</accession>
<evidence type="ECO:0000313" key="2">
    <source>
        <dbReference type="Proteomes" id="UP000887574"/>
    </source>
</evidence>
<name>A0A915E678_9BILA</name>
<organism evidence="2 3">
    <name type="scientific">Ditylenchus dipsaci</name>
    <dbReference type="NCBI Taxonomy" id="166011"/>
    <lineage>
        <taxon>Eukaryota</taxon>
        <taxon>Metazoa</taxon>
        <taxon>Ecdysozoa</taxon>
        <taxon>Nematoda</taxon>
        <taxon>Chromadorea</taxon>
        <taxon>Rhabditida</taxon>
        <taxon>Tylenchina</taxon>
        <taxon>Tylenchomorpha</taxon>
        <taxon>Sphaerularioidea</taxon>
        <taxon>Anguinidae</taxon>
        <taxon>Anguininae</taxon>
        <taxon>Ditylenchus</taxon>
    </lineage>
</organism>
<sequence length="140" mass="15558">MLTSELRMKVFVVVVVEWINRRLVSGGAPRPCYCRRHQCSSLHCLSTHHFHCSHHHQRLKQNQTNGHARHTKSYEQIDVDETQELIVLTNSSSSSNSSSTPNIATTSVIVSTRSHVKQVADQEIVPSTSTAKSSPATPMG</sequence>
<proteinExistence type="predicted"/>
<reference evidence="3" key="1">
    <citation type="submission" date="2022-11" db="UniProtKB">
        <authorList>
            <consortium name="WormBaseParasite"/>
        </authorList>
    </citation>
    <scope>IDENTIFICATION</scope>
</reference>
<keyword evidence="2" id="KW-1185">Reference proteome</keyword>
<feature type="region of interest" description="Disordered" evidence="1">
    <location>
        <begin position="120"/>
        <end position="140"/>
    </location>
</feature>
<dbReference type="Proteomes" id="UP000887574">
    <property type="component" value="Unplaced"/>
</dbReference>
<evidence type="ECO:0000256" key="1">
    <source>
        <dbReference type="SAM" id="MobiDB-lite"/>
    </source>
</evidence>
<evidence type="ECO:0000313" key="3">
    <source>
        <dbReference type="WBParaSite" id="jg26627"/>
    </source>
</evidence>
<dbReference type="WBParaSite" id="jg26627">
    <property type="protein sequence ID" value="jg26627"/>
    <property type="gene ID" value="jg26627"/>
</dbReference>
<dbReference type="AlphaFoldDB" id="A0A915E678"/>
<feature type="compositionally biased region" description="Low complexity" evidence="1">
    <location>
        <begin position="126"/>
        <end position="140"/>
    </location>
</feature>